<organism evidence="12 13">
    <name type="scientific">Lithohypha guttulata</name>
    <dbReference type="NCBI Taxonomy" id="1690604"/>
    <lineage>
        <taxon>Eukaryota</taxon>
        <taxon>Fungi</taxon>
        <taxon>Dikarya</taxon>
        <taxon>Ascomycota</taxon>
        <taxon>Pezizomycotina</taxon>
        <taxon>Eurotiomycetes</taxon>
        <taxon>Chaetothyriomycetidae</taxon>
        <taxon>Chaetothyriales</taxon>
        <taxon>Trichomeriaceae</taxon>
        <taxon>Lithohypha</taxon>
    </lineage>
</organism>
<evidence type="ECO:0000256" key="2">
    <source>
        <dbReference type="ARBA" id="ARBA00005569"/>
    </source>
</evidence>
<evidence type="ECO:0000313" key="13">
    <source>
        <dbReference type="Proteomes" id="UP001345013"/>
    </source>
</evidence>
<evidence type="ECO:0000256" key="3">
    <source>
        <dbReference type="ARBA" id="ARBA00022448"/>
    </source>
</evidence>
<comment type="caution">
    <text evidence="12">The sequence shown here is derived from an EMBL/GenBank/DDBJ whole genome shotgun (WGS) entry which is preliminary data.</text>
</comment>
<dbReference type="Gene3D" id="2.130.10.10">
    <property type="entry name" value="YVTN repeat-like/Quinoprotein amine dehydrogenase"/>
    <property type="match status" value="1"/>
</dbReference>
<evidence type="ECO:0000256" key="7">
    <source>
        <dbReference type="ARBA" id="ARBA00023242"/>
    </source>
</evidence>
<evidence type="ECO:0008006" key="14">
    <source>
        <dbReference type="Google" id="ProtNLM"/>
    </source>
</evidence>
<name>A0ABR0JTJ0_9EURO</name>
<keyword evidence="5" id="KW-0653">Protein transport</keyword>
<dbReference type="PANTHER" id="PTHR13405">
    <property type="entry name" value="NUCLEAR PORE COMPLEX PROTEIN NUP133"/>
    <property type="match status" value="1"/>
</dbReference>
<reference evidence="12 13" key="1">
    <citation type="submission" date="2023-08" db="EMBL/GenBank/DDBJ databases">
        <title>Black Yeasts Isolated from many extreme environments.</title>
        <authorList>
            <person name="Coleine C."/>
            <person name="Stajich J.E."/>
            <person name="Selbmann L."/>
        </authorList>
    </citation>
    <scope>NUCLEOTIDE SEQUENCE [LARGE SCALE GENOMIC DNA]</scope>
    <source>
        <strain evidence="12 13">CCFEE 5885</strain>
    </source>
</reference>
<comment type="similarity">
    <text evidence="2">Belongs to the nucleoporin Nup133 family.</text>
</comment>
<dbReference type="Pfam" id="PF08801">
    <property type="entry name" value="Nucleoporin_N"/>
    <property type="match status" value="1"/>
</dbReference>
<dbReference type="Proteomes" id="UP001345013">
    <property type="component" value="Unassembled WGS sequence"/>
</dbReference>
<comment type="subcellular location">
    <subcellularLocation>
        <location evidence="1">Nucleus envelope</location>
    </subcellularLocation>
</comment>
<keyword evidence="8" id="KW-0175">Coiled coil</keyword>
<evidence type="ECO:0000256" key="4">
    <source>
        <dbReference type="ARBA" id="ARBA00022816"/>
    </source>
</evidence>
<dbReference type="PANTHER" id="PTHR13405:SF11">
    <property type="entry name" value="NUCLEAR PORE COMPLEX PROTEIN NUP133"/>
    <property type="match status" value="1"/>
</dbReference>
<keyword evidence="6" id="KW-0811">Translocation</keyword>
<feature type="region of interest" description="Disordered" evidence="9">
    <location>
        <begin position="1"/>
        <end position="95"/>
    </location>
</feature>
<keyword evidence="4" id="KW-0509">mRNA transport</keyword>
<dbReference type="Gene3D" id="1.20.58.1380">
    <property type="match status" value="1"/>
</dbReference>
<gene>
    <name evidence="12" type="ORF">LTR24_010553</name>
</gene>
<keyword evidence="7" id="KW-0539">Nucleus</keyword>
<feature type="compositionally biased region" description="Polar residues" evidence="9">
    <location>
        <begin position="1385"/>
        <end position="1397"/>
    </location>
</feature>
<keyword evidence="13" id="KW-1185">Reference proteome</keyword>
<feature type="domain" description="Nucleoporin Nup133/Nup155-like N-terminal" evidence="11">
    <location>
        <begin position="104"/>
        <end position="534"/>
    </location>
</feature>
<proteinExistence type="inferred from homology"/>
<feature type="domain" description="Nucleoporin Nup133/Nup155-like C-terminal" evidence="10">
    <location>
        <begin position="651"/>
        <end position="783"/>
    </location>
</feature>
<feature type="region of interest" description="Disordered" evidence="9">
    <location>
        <begin position="1385"/>
        <end position="1418"/>
    </location>
</feature>
<dbReference type="SUPFAM" id="SSF117289">
    <property type="entry name" value="Nucleoporin domain"/>
    <property type="match status" value="1"/>
</dbReference>
<dbReference type="EMBL" id="JAVRRG010000356">
    <property type="protein sequence ID" value="KAK5071398.1"/>
    <property type="molecule type" value="Genomic_DNA"/>
</dbReference>
<sequence length="1472" mass="163689">MSSSSHLLRSKRNRTSGNDDSIKLPATKKRRSALRRDTFEPLTESSLNEIAGRPTSDAGTNGAPVEAAQRPSRTASQTRELTLRGGKKTEKRPERGAGLLTLSTNDFYTVSQLPALPEQIRALPTVSYSCVISPENDYILALTHTDALVWSYNASASTPTSRELFSFKLPFPPAVTEDPLPLAAFTSKSASGEPGIVVVSPKWGKVVYWETLSSATSYAPTQSANGVQGSVPGMQHGDYVKELVSAEPAGFILSFKKGRVAQLTIRDQVGRPGIGVQFMSKHNMGTVKSGIFGSIRNAFVGSQRHGTAMVRPGRIARAQREVIVCTKDGEIEFWTNNLLTGNHLSRTVSIKDQLLASLETQIRQDAIQHLAQFKIVDFCLATTPSSHSLIRRDDTDSSSITMLVALSSQAKSAYYLVEATIAEDTAYIRVVHPIRCYTDDVADDNDFRPRICIPHSSATAFVVFEKAIVIMSVAKISESPSSQLLGEKSALPTLFQDCIRLQDNTIYRAVNFAAEENDAGPSCVLAIQGFGIMRVVSHLANDEEVEVEDVVTQLGAKARIEEAIFFGTKQANPLDLRRSNRDAYSLQEIRKAVGDISKEIVESKSRHISRSSSSAADHLQQRAGALQDLIEYALGTYPDCLGRAERFALLGNAEKVAAAQAIWKTQEKVLATYPRKDDREISWLDFALRALSEQYQKYPDPEKGETDHIRHWLIHSAFAIVRLLCELQDSMQELGEMHLNDPRIVCDYFLEGIELWCAALQTAFKFREDNASLYGLGNETFKDGILLSGYPVGSAMPFAWTSDPKLLLHSENYVRDACKFLSEWWNYSSGQQNGTANPKAKKAKMPTDMEGVPFDAPSKTSLVKLAARLPQQVGILNRMTTEGNIQHKLQIDTTDHSREEKDRKLEALDLELRSMIRDSIRSISPFNRDGSIALAEAQEDSSLLVELNLGYLADLSLEVVAHPEEETAIKHKIRAVQDHVETYFDRFGNDWAYAHFSSMIERGELGRLIGEGQIDEGKKQPYITWFFETCSKYDKRLGKIAWINNIIGENKYDAACRTLESVADTEEADIWSTKTEICLAKLAGLAALEDANSVINETKIDKFDFELEYLRVIESLAFHINANLYDAVDDEAAVQLAVDRYIPKGVVGNKKSQQQRKRLSETLYKLVTNQTVSPSQLVDALTLLELEPLDPELDVDDISGEVFPLALQAIDLASSREISAQRKDSLRRTVWRRLLIKDDWSKLNQTAGKSDQQVKQQMQRSVLFTTLLDLLKRAEDDSIDIHIPSIDEIMDVGVSQEEKTNDEIKAELTLLKKYVEKARLKEHLSGLVKEAKDELRRFQDLEGEAQADDVLAAGASNGGPQNGQTPSFHTLATYPEQHIVESIETKQNQGDQRSNNVDGAAHEGHTATQQTQEIVHGVSDGWTRTATIVRVDSFSRTRNDDDEDIFMSEDATEDGDSVVTQVRVDEDVAMQH</sequence>
<evidence type="ECO:0000256" key="9">
    <source>
        <dbReference type="SAM" id="MobiDB-lite"/>
    </source>
</evidence>
<dbReference type="Pfam" id="PF03177">
    <property type="entry name" value="Nucleoporin_C"/>
    <property type="match status" value="2"/>
</dbReference>
<dbReference type="InterPro" id="IPR037624">
    <property type="entry name" value="Nup133-like"/>
</dbReference>
<feature type="coiled-coil region" evidence="8">
    <location>
        <begin position="1321"/>
        <end position="1348"/>
    </location>
</feature>
<evidence type="ECO:0000256" key="6">
    <source>
        <dbReference type="ARBA" id="ARBA00023010"/>
    </source>
</evidence>
<dbReference type="InterPro" id="IPR014908">
    <property type="entry name" value="Nucleoporin_Nup133/Nup155_N"/>
</dbReference>
<evidence type="ECO:0000256" key="1">
    <source>
        <dbReference type="ARBA" id="ARBA00004259"/>
    </source>
</evidence>
<evidence type="ECO:0000256" key="5">
    <source>
        <dbReference type="ARBA" id="ARBA00022927"/>
    </source>
</evidence>
<evidence type="ECO:0000256" key="8">
    <source>
        <dbReference type="SAM" id="Coils"/>
    </source>
</evidence>
<accession>A0ABR0JTJ0</accession>
<feature type="domain" description="Nucleoporin Nup133/Nup155-like C-terminal" evidence="10">
    <location>
        <begin position="929"/>
        <end position="1323"/>
    </location>
</feature>
<dbReference type="InterPro" id="IPR007187">
    <property type="entry name" value="Nucleoporin_Nup133/Nup155_C"/>
</dbReference>
<dbReference type="InterPro" id="IPR015943">
    <property type="entry name" value="WD40/YVTN_repeat-like_dom_sf"/>
</dbReference>
<feature type="compositionally biased region" description="Polar residues" evidence="9">
    <location>
        <begin position="71"/>
        <end position="80"/>
    </location>
</feature>
<evidence type="ECO:0000313" key="12">
    <source>
        <dbReference type="EMBL" id="KAK5071398.1"/>
    </source>
</evidence>
<protein>
    <recommendedName>
        <fullName evidence="14">Nuclear pore complex protein Nup133</fullName>
    </recommendedName>
</protein>
<evidence type="ECO:0000259" key="10">
    <source>
        <dbReference type="Pfam" id="PF03177"/>
    </source>
</evidence>
<evidence type="ECO:0000259" key="11">
    <source>
        <dbReference type="Pfam" id="PF08801"/>
    </source>
</evidence>
<keyword evidence="3" id="KW-0813">Transport</keyword>
<dbReference type="Gene3D" id="1.25.40.700">
    <property type="match status" value="1"/>
</dbReference>